<dbReference type="SUPFAM" id="SSF51197">
    <property type="entry name" value="Clavaminate synthase-like"/>
    <property type="match status" value="1"/>
</dbReference>
<feature type="region of interest" description="Disordered" evidence="1">
    <location>
        <begin position="910"/>
        <end position="929"/>
    </location>
</feature>
<proteinExistence type="predicted"/>
<dbReference type="Gene3D" id="2.60.120.650">
    <property type="entry name" value="Cupin"/>
    <property type="match status" value="1"/>
</dbReference>
<dbReference type="AlphaFoldDB" id="A0A4T0E0U2"/>
<dbReference type="InterPro" id="IPR055915">
    <property type="entry name" value="DUF7492"/>
</dbReference>
<accession>A0A4T0E0U2</accession>
<feature type="domain" description="JmjC" evidence="2">
    <location>
        <begin position="173"/>
        <end position="348"/>
    </location>
</feature>
<evidence type="ECO:0000259" key="2">
    <source>
        <dbReference type="PROSITE" id="PS51184"/>
    </source>
</evidence>
<gene>
    <name evidence="3" type="ORF">D6C83_02060</name>
</gene>
<name>A0A4T0E0U2_AURPU</name>
<dbReference type="Pfam" id="PF24320">
    <property type="entry name" value="DUF7492"/>
    <property type="match status" value="1"/>
</dbReference>
<evidence type="ECO:0000313" key="4">
    <source>
        <dbReference type="Proteomes" id="UP000304947"/>
    </source>
</evidence>
<protein>
    <recommendedName>
        <fullName evidence="2">JmjC domain-containing protein</fullName>
    </recommendedName>
</protein>
<dbReference type="InterPro" id="IPR003347">
    <property type="entry name" value="JmjC_dom"/>
</dbReference>
<organism evidence="3 4">
    <name type="scientific">Aureobasidium pullulans</name>
    <name type="common">Black yeast</name>
    <name type="synonym">Pullularia pullulans</name>
    <dbReference type="NCBI Taxonomy" id="5580"/>
    <lineage>
        <taxon>Eukaryota</taxon>
        <taxon>Fungi</taxon>
        <taxon>Dikarya</taxon>
        <taxon>Ascomycota</taxon>
        <taxon>Pezizomycotina</taxon>
        <taxon>Dothideomycetes</taxon>
        <taxon>Dothideomycetidae</taxon>
        <taxon>Dothideales</taxon>
        <taxon>Saccotheciaceae</taxon>
        <taxon>Aureobasidium</taxon>
    </lineage>
</organism>
<feature type="region of interest" description="Disordered" evidence="1">
    <location>
        <begin position="949"/>
        <end position="979"/>
    </location>
</feature>
<dbReference type="PROSITE" id="PS51184">
    <property type="entry name" value="JMJC"/>
    <property type="match status" value="1"/>
</dbReference>
<dbReference type="Proteomes" id="UP000304947">
    <property type="component" value="Unassembled WGS sequence"/>
</dbReference>
<dbReference type="EMBL" id="QZBU01000417">
    <property type="protein sequence ID" value="TIA67191.1"/>
    <property type="molecule type" value="Genomic_DNA"/>
</dbReference>
<evidence type="ECO:0000256" key="1">
    <source>
        <dbReference type="SAM" id="MobiDB-lite"/>
    </source>
</evidence>
<reference evidence="3 4" key="1">
    <citation type="submission" date="2018-10" db="EMBL/GenBank/DDBJ databases">
        <title>Fifty Aureobasidium pullulans genomes reveal a recombining polyextremotolerant generalist.</title>
        <authorList>
            <person name="Gostincar C."/>
            <person name="Turk M."/>
            <person name="Zajc J."/>
            <person name="Gunde-Cimerman N."/>
        </authorList>
    </citation>
    <scope>NUCLEOTIDE SEQUENCE [LARGE SCALE GENOMIC DNA]</scope>
    <source>
        <strain evidence="3 4">EXF-3380</strain>
    </source>
</reference>
<comment type="caution">
    <text evidence="3">The sequence shown here is derived from an EMBL/GenBank/DDBJ whole genome shotgun (WGS) entry which is preliminary data.</text>
</comment>
<sequence length="1066" mass="117488">MPAQRPRAAFEPIAPDFDINGLIESTPNFSFVDRISVDQIDEQGVAAFEKLVLLHVIAGGKPLVVDGFENRLDPWTFSSKWLNDNVGSKIEQSKNLSTKESLPLTIGHYLRNMNKLSNQFFENARNYKDKSRQRIYLKDIDCPQVWHDKLQDHIPPFLFYLNESTGDIGGPGANPYTLGPGRRPARGIARAGDLMSSLPPEMRAENLMCYIGHEGTYTPSHREMCATMGHNIMVEASKEVGEDGKPERPGSSVWFMTECKDRNLVSEYWLSTLGHDIEVENHFAQISAWKRAPFNVYVVEQRPGDFILIPPLAPHQVWNRGTRTMKVAWNRTTIETLDMAIHEALPKAKIVCRDEQYKTKAIIYYTLMLYSNRLALARSQSDKLPADSARQLMGSPKIKHLVKDFRRLLGLFLDVLVSEMFNPDGPQEKCEFLPFDSNVTCAYCRCNIFNRFLTCSNCKDQLGHEEEEPYDVCMDCYAMGRSCGCISNLKWTEQFKWRELSGKYDSWRKQLIDLDGGNAAKVPTTLVEARRSLPHKTLAEVCREQLKRRPFTDIAKPKQEDEQSEEDIIVDDEGRVKKTVKFSKKNRQSTPLKAPQRYSSQFILSIAAIAAVLGQASAHSWVEEMQIIDPATGNFTGDYGYTRGYVARTDPGFGGESMKYLLPPLDSGRTRIDNTDLLCHPSQRTSNYDNAAYPRLSATPGSFVAMKYLENGHVTLPLTQSGKPKAGGTVFVYGTTKPSSDEKIAEVLKWNTAGNGGDSRGVQLAAQNYDDGRCHQINGEAISVQRQTSFPDKVGGQSGTNVEMWCETDVHIPTSYKAGDTLTVYWVWQWPSDPDPKVYPNGKDEYYTSCAEIDIVDSVSNATPVHTLLQQDPQFKAVSDFKSRTALTTSAVIILAGSASGSVSATSFAASSTPASSTPASSAMPSSAAPSSMAPSSVFSSVAISSSSTKSGTSESTNLPNPLPPFANSSSSSGPTMIPSNPFFNPSGQLPSFVTVTNYVTMSDVAHKQQGTKTTTEFVTSYVTAPAPTVVVPESSVAPAIDGLPTIVTVPDAAGNAGLIGRFARR</sequence>
<dbReference type="SMART" id="SM00558">
    <property type="entry name" value="JmjC"/>
    <property type="match status" value="1"/>
</dbReference>
<dbReference type="Pfam" id="PF02373">
    <property type="entry name" value="JmjC"/>
    <property type="match status" value="1"/>
</dbReference>
<evidence type="ECO:0000313" key="3">
    <source>
        <dbReference type="EMBL" id="TIA67191.1"/>
    </source>
</evidence>